<evidence type="ECO:0000313" key="2">
    <source>
        <dbReference type="EMBL" id="SEU08722.1"/>
    </source>
</evidence>
<dbReference type="EMBL" id="FOIJ01000007">
    <property type="protein sequence ID" value="SEU08722.1"/>
    <property type="molecule type" value="Genomic_DNA"/>
</dbReference>
<evidence type="ECO:0000313" key="3">
    <source>
        <dbReference type="Proteomes" id="UP000199181"/>
    </source>
</evidence>
<protein>
    <submittedName>
        <fullName evidence="2">Uncharacterized protein</fullName>
    </submittedName>
</protein>
<sequence>MRRSVLRYLLVLGALLLPLGAGAVWSGARTRLGLRVLAALAAGAAVAGVRTLSPSAARE</sequence>
<proteinExistence type="predicted"/>
<reference evidence="3" key="1">
    <citation type="submission" date="2016-10" db="EMBL/GenBank/DDBJ databases">
        <authorList>
            <person name="Varghese N."/>
            <person name="Submissions S."/>
        </authorList>
    </citation>
    <scope>NUCLEOTIDE SEQUENCE [LARGE SCALE GENOMIC DNA]</scope>
    <source>
        <strain evidence="3">DSM 16858</strain>
    </source>
</reference>
<dbReference type="AlphaFoldDB" id="A0A1I0JF12"/>
<keyword evidence="3" id="KW-1185">Reference proteome</keyword>
<name>A0A1I0JF12_9BACT</name>
<keyword evidence="1" id="KW-0472">Membrane</keyword>
<accession>A0A1I0JF12</accession>
<keyword evidence="1" id="KW-1133">Transmembrane helix</keyword>
<dbReference type="Proteomes" id="UP000199181">
    <property type="component" value="Unassembled WGS sequence"/>
</dbReference>
<keyword evidence="1" id="KW-0812">Transmembrane</keyword>
<evidence type="ECO:0000256" key="1">
    <source>
        <dbReference type="SAM" id="Phobius"/>
    </source>
</evidence>
<gene>
    <name evidence="2" type="ORF">SAMN05443639_107214</name>
</gene>
<organism evidence="2 3">
    <name type="scientific">Stigmatella erecta</name>
    <dbReference type="NCBI Taxonomy" id="83460"/>
    <lineage>
        <taxon>Bacteria</taxon>
        <taxon>Pseudomonadati</taxon>
        <taxon>Myxococcota</taxon>
        <taxon>Myxococcia</taxon>
        <taxon>Myxococcales</taxon>
        <taxon>Cystobacterineae</taxon>
        <taxon>Archangiaceae</taxon>
        <taxon>Stigmatella</taxon>
    </lineage>
</organism>
<feature type="transmembrane region" description="Helical" evidence="1">
    <location>
        <begin position="32"/>
        <end position="52"/>
    </location>
</feature>